<feature type="compositionally biased region" description="Low complexity" evidence="2">
    <location>
        <begin position="402"/>
        <end position="416"/>
    </location>
</feature>
<evidence type="ECO:0000313" key="7">
    <source>
        <dbReference type="Proteomes" id="UP000050794"/>
    </source>
</evidence>
<dbReference type="GO" id="GO:0007165">
    <property type="term" value="P:signal transduction"/>
    <property type="evidence" value="ECO:0007669"/>
    <property type="project" value="InterPro"/>
</dbReference>
<dbReference type="GO" id="GO:0005737">
    <property type="term" value="C:cytoplasm"/>
    <property type="evidence" value="ECO:0007669"/>
    <property type="project" value="TreeGrafter"/>
</dbReference>
<reference evidence="8" key="1">
    <citation type="submission" date="2016-06" db="UniProtKB">
        <authorList>
            <consortium name="WormBaseParasite"/>
        </authorList>
    </citation>
    <scope>IDENTIFICATION</scope>
</reference>
<reference evidence="6 7" key="2">
    <citation type="submission" date="2018-11" db="EMBL/GenBank/DDBJ databases">
        <authorList>
            <consortium name="Pathogen Informatics"/>
        </authorList>
    </citation>
    <scope>NUCLEOTIDE SEQUENCE [LARGE SCALE GENOMIC DNA]</scope>
</reference>
<evidence type="ECO:0000259" key="3">
    <source>
        <dbReference type="PROSITE" id="PS50003"/>
    </source>
</evidence>
<dbReference type="Gene3D" id="2.20.70.10">
    <property type="match status" value="1"/>
</dbReference>
<dbReference type="SMART" id="SM00456">
    <property type="entry name" value="WW"/>
    <property type="match status" value="1"/>
</dbReference>
<feature type="domain" description="PH" evidence="3">
    <location>
        <begin position="265"/>
        <end position="380"/>
    </location>
</feature>
<feature type="region of interest" description="Disordered" evidence="2">
    <location>
        <begin position="402"/>
        <end position="460"/>
    </location>
</feature>
<dbReference type="Proteomes" id="UP000050794">
    <property type="component" value="Unassembled WGS sequence"/>
</dbReference>
<dbReference type="CDD" id="cd00201">
    <property type="entry name" value="WW"/>
    <property type="match status" value="1"/>
</dbReference>
<feature type="region of interest" description="Disordered" evidence="2">
    <location>
        <begin position="69"/>
        <end position="88"/>
    </location>
</feature>
<keyword evidence="7" id="KW-1185">Reference proteome</keyword>
<evidence type="ECO:0000259" key="4">
    <source>
        <dbReference type="PROSITE" id="PS50020"/>
    </source>
</evidence>
<dbReference type="Pfam" id="PF00397">
    <property type="entry name" value="WW"/>
    <property type="match status" value="1"/>
</dbReference>
<dbReference type="PROSITE" id="PS50020">
    <property type="entry name" value="WW_DOMAIN_2"/>
    <property type="match status" value="1"/>
</dbReference>
<feature type="compositionally biased region" description="Low complexity" evidence="2">
    <location>
        <begin position="448"/>
        <end position="457"/>
    </location>
</feature>
<dbReference type="InterPro" id="IPR001849">
    <property type="entry name" value="PH_domain"/>
</dbReference>
<dbReference type="WBParaSite" id="TCNE_0001370801-mRNA-1">
    <property type="protein sequence ID" value="TCNE_0001370801-mRNA-1"/>
    <property type="gene ID" value="TCNE_0001370801"/>
</dbReference>
<dbReference type="InterPro" id="IPR011993">
    <property type="entry name" value="PH-like_dom_sf"/>
</dbReference>
<dbReference type="Gene3D" id="2.30.29.30">
    <property type="entry name" value="Pleckstrin-homology domain (PH domain)/Phosphotyrosine-binding domain (PTB)"/>
    <property type="match status" value="1"/>
</dbReference>
<dbReference type="EMBL" id="UYWY01021855">
    <property type="protein sequence ID" value="VDM45029.1"/>
    <property type="molecule type" value="Genomic_DNA"/>
</dbReference>
<dbReference type="PANTHER" id="PTHR23176:SF129">
    <property type="entry name" value="RHO GTPASE ACTIVATING PROTEIN AT 16F, ISOFORM E-RELATED"/>
    <property type="match status" value="1"/>
</dbReference>
<dbReference type="Gene3D" id="1.10.555.10">
    <property type="entry name" value="Rho GTPase activation protein"/>
    <property type="match status" value="1"/>
</dbReference>
<dbReference type="InterPro" id="IPR001202">
    <property type="entry name" value="WW_dom"/>
</dbReference>
<dbReference type="InterPro" id="IPR008936">
    <property type="entry name" value="Rho_GTPase_activation_prot"/>
</dbReference>
<dbReference type="PROSITE" id="PS50003">
    <property type="entry name" value="PH_DOMAIN"/>
    <property type="match status" value="1"/>
</dbReference>
<feature type="region of interest" description="Disordered" evidence="2">
    <location>
        <begin position="658"/>
        <end position="684"/>
    </location>
</feature>
<dbReference type="SUPFAM" id="SSF48350">
    <property type="entry name" value="GTPase activation domain, GAP"/>
    <property type="match status" value="1"/>
</dbReference>
<name>A0A183UYY8_TOXCA</name>
<dbReference type="CDD" id="cd13233">
    <property type="entry name" value="PH_ARHGAP9-like"/>
    <property type="match status" value="1"/>
</dbReference>
<dbReference type="AlphaFoldDB" id="A0A183UYY8"/>
<feature type="domain" description="WW" evidence="4">
    <location>
        <begin position="89"/>
        <end position="122"/>
    </location>
</feature>
<dbReference type="PROSITE" id="PS50238">
    <property type="entry name" value="RHOGAP"/>
    <property type="match status" value="1"/>
</dbReference>
<evidence type="ECO:0000256" key="2">
    <source>
        <dbReference type="SAM" id="MobiDB-lite"/>
    </source>
</evidence>
<proteinExistence type="predicted"/>
<dbReference type="SMART" id="SM00324">
    <property type="entry name" value="RhoGAP"/>
    <property type="match status" value="1"/>
</dbReference>
<dbReference type="SUPFAM" id="SSF50729">
    <property type="entry name" value="PH domain-like"/>
    <property type="match status" value="1"/>
</dbReference>
<organism evidence="7 8">
    <name type="scientific">Toxocara canis</name>
    <name type="common">Canine roundworm</name>
    <dbReference type="NCBI Taxonomy" id="6265"/>
    <lineage>
        <taxon>Eukaryota</taxon>
        <taxon>Metazoa</taxon>
        <taxon>Ecdysozoa</taxon>
        <taxon>Nematoda</taxon>
        <taxon>Chromadorea</taxon>
        <taxon>Rhabditida</taxon>
        <taxon>Spirurina</taxon>
        <taxon>Ascaridomorpha</taxon>
        <taxon>Ascaridoidea</taxon>
        <taxon>Toxocaridae</taxon>
        <taxon>Toxocara</taxon>
    </lineage>
</organism>
<evidence type="ECO:0000313" key="8">
    <source>
        <dbReference type="WBParaSite" id="TCNE_0001370801-mRNA-1"/>
    </source>
</evidence>
<dbReference type="SMART" id="SM00233">
    <property type="entry name" value="PH"/>
    <property type="match status" value="1"/>
</dbReference>
<dbReference type="InterPro" id="IPR000198">
    <property type="entry name" value="RhoGAP_dom"/>
</dbReference>
<dbReference type="PANTHER" id="PTHR23176">
    <property type="entry name" value="RHO/RAC/CDC GTPASE-ACTIVATING PROTEIN"/>
    <property type="match status" value="1"/>
</dbReference>
<accession>A0A183UYY8</accession>
<dbReference type="InterPro" id="IPR050729">
    <property type="entry name" value="Rho-GAP"/>
</dbReference>
<keyword evidence="1" id="KW-0343">GTPase activation</keyword>
<dbReference type="Pfam" id="PF00169">
    <property type="entry name" value="PH"/>
    <property type="match status" value="1"/>
</dbReference>
<protein>
    <submittedName>
        <fullName evidence="8">Rho GTPase-activating protein 27</fullName>
    </submittedName>
</protein>
<dbReference type="SUPFAM" id="SSF51045">
    <property type="entry name" value="WW domain"/>
    <property type="match status" value="1"/>
</dbReference>
<evidence type="ECO:0000313" key="6">
    <source>
        <dbReference type="EMBL" id="VDM45029.1"/>
    </source>
</evidence>
<sequence>MTAPTAMAHTSSDHCFISTSLPKFPTQDIDEQVMDVGREELEMACRRSVDNAESYYEEEHVYANVREMEEESRRIEQPPTPDVTERPIRDLGNGWLEYLTETGRSYFFNPETGDCRWKPPRFLKPPSQICAAFNGATGLYDNVVVPIADVHTREDDSVASCSAPVSPLIAAKSLTDMVESVDSGIGRTSISVRNKVIDKIAEKRISMQAVSRELAKRVDAFKSSEELAAAEVAHLVSGSHRFDDAGPLDPVTLMARMPAMGFSQKSIKCGTLNKCKLAEAGNRLKKKEWSSCYIFLSSAHIIFYKDEKSAEKSGRHYEAPLGMCDLRGATLQWLENDKEKRKKHDHIIQLELIDGTIYQFSTANSQDINGWFHALRHVISKLPRPDAYPTPVLERVNVASGVSRSPSSLSHSHSSSPFGNTPARHSTKKGKTSSKDAMTSSTVDDGRAGASSGSGTTEVVPTRESIIEKLRRFFRSRPSIDSLKEKGIYRPEPVFGSTLQAICQHEHSTVPRFIHLVTEVIESRGLDTDGLYRVSGNLSAIQKIRCHVDQEKYEVLVREEDVHVLTGALKLFFRELSEPIFPINLAKDFIHANRLPNGENKVKAFDELLRKLPLVNRETLKVLFGHLLKVANHADKNRMEIHNLAIMFGPSLFSSGLEPSSDGKKGSVSKKKASEKKLKERPTVQSNSHLAFNMIMQGQTVEYLLKEFRRFPILQGPTV</sequence>
<dbReference type="InterPro" id="IPR036020">
    <property type="entry name" value="WW_dom_sf"/>
</dbReference>
<feature type="domain" description="Rho-GAP" evidence="5">
    <location>
        <begin position="497"/>
        <end position="712"/>
    </location>
</feature>
<evidence type="ECO:0000259" key="5">
    <source>
        <dbReference type="PROSITE" id="PS50238"/>
    </source>
</evidence>
<dbReference type="Pfam" id="PF00620">
    <property type="entry name" value="RhoGAP"/>
    <property type="match status" value="1"/>
</dbReference>
<gene>
    <name evidence="6" type="ORF">TCNE_LOCUS13708</name>
</gene>
<dbReference type="GO" id="GO:0005096">
    <property type="term" value="F:GTPase activator activity"/>
    <property type="evidence" value="ECO:0007669"/>
    <property type="project" value="UniProtKB-KW"/>
</dbReference>
<evidence type="ECO:0000256" key="1">
    <source>
        <dbReference type="ARBA" id="ARBA00022468"/>
    </source>
</evidence>